<dbReference type="EMBL" id="CP020569">
    <property type="protein sequence ID" value="ARF54320.1"/>
    <property type="molecule type" value="Genomic_DNA"/>
</dbReference>
<reference evidence="2 3" key="1">
    <citation type="submission" date="2017-04" db="EMBL/GenBank/DDBJ databases">
        <title>Complete Genome Sequence of Streptomyces gilvosporeus F607, a Capable Producer of Natamycin.</title>
        <authorList>
            <person name="Zong G."/>
            <person name="Zhong C."/>
            <person name="Fu J."/>
            <person name="Qin R."/>
            <person name="Cao G."/>
        </authorList>
    </citation>
    <scope>NUCLEOTIDE SEQUENCE [LARGE SCALE GENOMIC DNA]</scope>
    <source>
        <strain evidence="2 3">F607</strain>
    </source>
</reference>
<dbReference type="Proteomes" id="UP000192726">
    <property type="component" value="Chromosome"/>
</dbReference>
<gene>
    <name evidence="2" type="ORF">B1H19_09015</name>
</gene>
<dbReference type="STRING" id="553510.B1H19_09015"/>
<keyword evidence="3" id="KW-1185">Reference proteome</keyword>
<proteinExistence type="predicted"/>
<evidence type="ECO:0000313" key="2">
    <source>
        <dbReference type="EMBL" id="ARF54320.1"/>
    </source>
</evidence>
<feature type="signal peptide" evidence="1">
    <location>
        <begin position="1"/>
        <end position="29"/>
    </location>
</feature>
<evidence type="ECO:0000313" key="3">
    <source>
        <dbReference type="Proteomes" id="UP000192726"/>
    </source>
</evidence>
<feature type="chain" id="PRO_5012346669" description="Chaplin domain-containing protein" evidence="1">
    <location>
        <begin position="30"/>
        <end position="117"/>
    </location>
</feature>
<dbReference type="RefSeq" id="WP_083104101.1">
    <property type="nucleotide sequence ID" value="NZ_CP020569.1"/>
</dbReference>
<name>A0A1V0TNC4_9ACTN</name>
<keyword evidence="1" id="KW-0732">Signal</keyword>
<evidence type="ECO:0008006" key="4">
    <source>
        <dbReference type="Google" id="ProtNLM"/>
    </source>
</evidence>
<evidence type="ECO:0000256" key="1">
    <source>
        <dbReference type="SAM" id="SignalP"/>
    </source>
</evidence>
<dbReference type="KEGG" id="sgv:B1H19_09015"/>
<sequence length="117" mass="11587">MKHRRAAARLALAASVLAIDWAAAPAASATSIGGLGNATFDNVCANHGSATASGVGNGGGGFPNRTAFLPANAPANHCGGPGLPLPDDPCLPEILHFPSSKGEAFVVCKALGQNPFV</sequence>
<dbReference type="AlphaFoldDB" id="A0A1V0TNC4"/>
<accession>A0A1V0TNC4</accession>
<organism evidence="2 3">
    <name type="scientific">Streptomyces gilvosporeus</name>
    <dbReference type="NCBI Taxonomy" id="553510"/>
    <lineage>
        <taxon>Bacteria</taxon>
        <taxon>Bacillati</taxon>
        <taxon>Actinomycetota</taxon>
        <taxon>Actinomycetes</taxon>
        <taxon>Kitasatosporales</taxon>
        <taxon>Streptomycetaceae</taxon>
        <taxon>Streptomyces</taxon>
    </lineage>
</organism>
<protein>
    <recommendedName>
        <fullName evidence="4">Chaplin domain-containing protein</fullName>
    </recommendedName>
</protein>